<sequence length="347" mass="38582">MVTPLPKADSDQVQRFACDEPDSLSAYQVCLKFEEQLGTTENVRLVRILGYLLLYAPNRAVRDEVAKCIHSHRQKSDLMELGSFFECNVIAAFKKYKDRTPVSSEHSSRSSSETTDSEITGPPRNHKDAKYQALVRDNWRCVVTGTLQDGVPASVVKAADPPIVVAYTVCAHIIPDTTIFNVEPENLGCSASILAVLKQFHSDIGSFNKENSHSLANVITMGKNIHDVFERLELYFEATSVKHHYQVKSFSPYPVHPQQRDSVTFSTKNPETLPVPSPELLALHATCCKVAHLSGSAEYIDKVYDDLEEKGVLASDGTSDGFLRLKLLSLARAPRFVFSRVLVEILV</sequence>
<accession>A0A8H7F1F4</accession>
<name>A0A8H7F1F4_AGABI</name>
<protein>
    <recommendedName>
        <fullName evidence="2">HNH nuclease domain-containing protein</fullName>
    </recommendedName>
</protein>
<dbReference type="Pfam" id="PF13391">
    <property type="entry name" value="HNH_2"/>
    <property type="match status" value="1"/>
</dbReference>
<evidence type="ECO:0000313" key="4">
    <source>
        <dbReference type="Proteomes" id="UP000629468"/>
    </source>
</evidence>
<evidence type="ECO:0000313" key="3">
    <source>
        <dbReference type="EMBL" id="KAF7773117.1"/>
    </source>
</evidence>
<reference evidence="3 4" key="1">
    <citation type="journal article" name="Sci. Rep.">
        <title>Telomere-to-telomere assembled and centromere annotated genomes of the two main subspecies of the button mushroom Agaricus bisporus reveal especially polymorphic chromosome ends.</title>
        <authorList>
            <person name="Sonnenberg A.S.M."/>
            <person name="Sedaghat-Telgerd N."/>
            <person name="Lavrijssen B."/>
            <person name="Ohm R.A."/>
            <person name="Hendrickx P.M."/>
            <person name="Scholtmeijer K."/>
            <person name="Baars J.J.P."/>
            <person name="van Peer A."/>
        </authorList>
    </citation>
    <scope>NUCLEOTIDE SEQUENCE [LARGE SCALE GENOMIC DNA]</scope>
    <source>
        <strain evidence="3 4">H119_p4</strain>
    </source>
</reference>
<proteinExistence type="predicted"/>
<evidence type="ECO:0000256" key="1">
    <source>
        <dbReference type="SAM" id="MobiDB-lite"/>
    </source>
</evidence>
<gene>
    <name evidence="3" type="ORF">Agabi119p4_5284</name>
</gene>
<comment type="caution">
    <text evidence="3">The sequence shown here is derived from an EMBL/GenBank/DDBJ whole genome shotgun (WGS) entry which is preliminary data.</text>
</comment>
<organism evidence="3 4">
    <name type="scientific">Agaricus bisporus var. burnettii</name>
    <dbReference type="NCBI Taxonomy" id="192524"/>
    <lineage>
        <taxon>Eukaryota</taxon>
        <taxon>Fungi</taxon>
        <taxon>Dikarya</taxon>
        <taxon>Basidiomycota</taxon>
        <taxon>Agaricomycotina</taxon>
        <taxon>Agaricomycetes</taxon>
        <taxon>Agaricomycetidae</taxon>
        <taxon>Agaricales</taxon>
        <taxon>Agaricineae</taxon>
        <taxon>Agaricaceae</taxon>
        <taxon>Agaricus</taxon>
    </lineage>
</organism>
<dbReference type="InterPro" id="IPR003615">
    <property type="entry name" value="HNH_nuc"/>
</dbReference>
<dbReference type="AlphaFoldDB" id="A0A8H7F1F4"/>
<feature type="region of interest" description="Disordered" evidence="1">
    <location>
        <begin position="101"/>
        <end position="127"/>
    </location>
</feature>
<feature type="compositionally biased region" description="Low complexity" evidence="1">
    <location>
        <begin position="103"/>
        <end position="120"/>
    </location>
</feature>
<feature type="domain" description="HNH nuclease" evidence="2">
    <location>
        <begin position="141"/>
        <end position="236"/>
    </location>
</feature>
<dbReference type="EMBL" id="JABXXO010000007">
    <property type="protein sequence ID" value="KAF7773117.1"/>
    <property type="molecule type" value="Genomic_DNA"/>
</dbReference>
<dbReference type="Proteomes" id="UP000629468">
    <property type="component" value="Unassembled WGS sequence"/>
</dbReference>
<evidence type="ECO:0000259" key="2">
    <source>
        <dbReference type="Pfam" id="PF13391"/>
    </source>
</evidence>